<keyword evidence="3" id="KW-1134">Transmembrane beta strand</keyword>
<comment type="caution">
    <text evidence="9">The sequence shown here is derived from an EMBL/GenBank/DDBJ whole genome shotgun (WGS) entry which is preliminary data.</text>
</comment>
<evidence type="ECO:0000256" key="3">
    <source>
        <dbReference type="ARBA" id="ARBA00022452"/>
    </source>
</evidence>
<evidence type="ECO:0000313" key="9">
    <source>
        <dbReference type="EMBL" id="RCW31048.1"/>
    </source>
</evidence>
<evidence type="ECO:0000313" key="10">
    <source>
        <dbReference type="Proteomes" id="UP000252733"/>
    </source>
</evidence>
<dbReference type="AlphaFoldDB" id="A0A368UQD5"/>
<dbReference type="GO" id="GO:0015483">
    <property type="term" value="F:long-chain fatty acid transporting porin activity"/>
    <property type="evidence" value="ECO:0007669"/>
    <property type="project" value="TreeGrafter"/>
</dbReference>
<evidence type="ECO:0000256" key="1">
    <source>
        <dbReference type="ARBA" id="ARBA00004571"/>
    </source>
</evidence>
<dbReference type="PANTHER" id="PTHR35093:SF8">
    <property type="entry name" value="OUTER MEMBRANE PROTEIN NMB0088-RELATED"/>
    <property type="match status" value="1"/>
</dbReference>
<comment type="subcellular location">
    <subcellularLocation>
        <location evidence="1">Cell outer membrane</location>
        <topology evidence="1">Multi-pass membrane protein</topology>
    </subcellularLocation>
</comment>
<name>A0A368UQD5_9BACT</name>
<dbReference type="Pfam" id="PF03349">
    <property type="entry name" value="Toluene_X"/>
    <property type="match status" value="1"/>
</dbReference>
<organism evidence="9 10">
    <name type="scientific">Marinilabilia salmonicolor</name>
    <dbReference type="NCBI Taxonomy" id="989"/>
    <lineage>
        <taxon>Bacteria</taxon>
        <taxon>Pseudomonadati</taxon>
        <taxon>Bacteroidota</taxon>
        <taxon>Bacteroidia</taxon>
        <taxon>Marinilabiliales</taxon>
        <taxon>Marinilabiliaceae</taxon>
        <taxon>Marinilabilia</taxon>
    </lineage>
</organism>
<evidence type="ECO:0000256" key="6">
    <source>
        <dbReference type="ARBA" id="ARBA00023136"/>
    </source>
</evidence>
<evidence type="ECO:0000256" key="8">
    <source>
        <dbReference type="SAM" id="SignalP"/>
    </source>
</evidence>
<sequence length="538" mass="60322">MTMTKYLYFATALLLITTSINAQTEDHALRFSAQKPTGTARSIGLGGAMGALGGDYSAIGINPAGIAVYRSSEFSFTPSLIFGQTESDYYGNLSNDDKFSVPINQISYVGTSRLMREVENGLVSTHFGIGYNRTNNYNRKSFIQADGVESSLLDAFVENSIDFTPQQLDNFYTGIAYDARLTELMPNSEYYDYLNAFEYVKGDGTIALGPQNGLNQMKLMTESGYSGLFDFSFGANFSNQFYLGASLGIATLENKIETQHYEQGGDEDPSFETYRLDNGFEILDDFYFDEYERTSGTGLNFKIGAIYKPINSIRIGASLHTPTYYSMKTEYDTKARANFFDADNYEITSDLGEISYNFRTPLKAVGSFAYIIGTKGLVSVDYEYTDYSSMKYNSKNNHINETAQFNATNTAINEIFRATHNLRFGAEYRVSPMLSLRGGYAMFQNPYKQDKNLLNADGDHYNVTGGIGFRNGNMTIDVAYLYNYETYIHSLYSVSDSFFGVLQQNGRFPENTSKNENYAPAYMTAKDHHLAVTLGWRF</sequence>
<dbReference type="PANTHER" id="PTHR35093">
    <property type="entry name" value="OUTER MEMBRANE PROTEIN NMB0088-RELATED"/>
    <property type="match status" value="1"/>
</dbReference>
<keyword evidence="4" id="KW-0812">Transmembrane</keyword>
<feature type="signal peptide" evidence="8">
    <location>
        <begin position="1"/>
        <end position="22"/>
    </location>
</feature>
<accession>A0A368UQD5</accession>
<keyword evidence="6" id="KW-0472">Membrane</keyword>
<proteinExistence type="inferred from homology"/>
<comment type="similarity">
    <text evidence="2">Belongs to the OmpP1/FadL family.</text>
</comment>
<dbReference type="InterPro" id="IPR005017">
    <property type="entry name" value="OMPP1/FadL/TodX"/>
</dbReference>
<evidence type="ECO:0000256" key="7">
    <source>
        <dbReference type="ARBA" id="ARBA00023237"/>
    </source>
</evidence>
<dbReference type="Gene3D" id="2.40.160.60">
    <property type="entry name" value="Outer membrane protein transport protein (OMPP1/FadL/TodX)"/>
    <property type="match status" value="1"/>
</dbReference>
<evidence type="ECO:0000256" key="2">
    <source>
        <dbReference type="ARBA" id="ARBA00008163"/>
    </source>
</evidence>
<keyword evidence="7" id="KW-0998">Cell outer membrane</keyword>
<feature type="chain" id="PRO_5016909389" evidence="8">
    <location>
        <begin position="23"/>
        <end position="538"/>
    </location>
</feature>
<dbReference type="SUPFAM" id="SSF56935">
    <property type="entry name" value="Porins"/>
    <property type="match status" value="1"/>
</dbReference>
<gene>
    <name evidence="9" type="ORF">DFO77_11914</name>
</gene>
<keyword evidence="10" id="KW-1185">Reference proteome</keyword>
<keyword evidence="5 8" id="KW-0732">Signal</keyword>
<evidence type="ECO:0000256" key="4">
    <source>
        <dbReference type="ARBA" id="ARBA00022692"/>
    </source>
</evidence>
<evidence type="ECO:0000256" key="5">
    <source>
        <dbReference type="ARBA" id="ARBA00022729"/>
    </source>
</evidence>
<reference evidence="9 10" key="1">
    <citation type="submission" date="2018-07" db="EMBL/GenBank/DDBJ databases">
        <title>Freshwater and sediment microbial communities from various areas in North America, analyzing microbe dynamics in response to fracking.</title>
        <authorList>
            <person name="Lamendella R."/>
        </authorList>
    </citation>
    <scope>NUCLEOTIDE SEQUENCE [LARGE SCALE GENOMIC DNA]</scope>
    <source>
        <strain evidence="9 10">160A</strain>
    </source>
</reference>
<dbReference type="EMBL" id="QPIZ01000019">
    <property type="protein sequence ID" value="RCW31048.1"/>
    <property type="molecule type" value="Genomic_DNA"/>
</dbReference>
<protein>
    <submittedName>
        <fullName evidence="9">Outer membrane protein transport protein (OMPP1/FadL/TodX)</fullName>
    </submittedName>
</protein>
<dbReference type="Proteomes" id="UP000252733">
    <property type="component" value="Unassembled WGS sequence"/>
</dbReference>
<dbReference type="GO" id="GO:0009279">
    <property type="term" value="C:cell outer membrane"/>
    <property type="evidence" value="ECO:0007669"/>
    <property type="project" value="UniProtKB-SubCell"/>
</dbReference>